<gene>
    <name evidence="2" type="ORF">VPARA_53250</name>
</gene>
<evidence type="ECO:0000256" key="1">
    <source>
        <dbReference type="SAM" id="Phobius"/>
    </source>
</evidence>
<proteinExistence type="predicted"/>
<sequence>MLAFTGDQFLALFAAYNEAVWPAQILSYLLGVATVVLVIRPSRAGGRIIGLALAVMWVWTGVAYHWLFFSSINKAALPFGALFIVQGGLLFFEAVWRGRMTFGMGRGPTAWLGWTFVIYAAAIYPLLGMWMGHRYPEIPMFGISPCPVTIFTFGLLLLTTTPVSRWLFVIPVLWSLVGGSAAILLGVTQDWFLLFSGAAVPLILLRDRNLPPAPSAARRSA</sequence>
<comment type="caution">
    <text evidence="2">The sequence shown here is derived from an EMBL/GenBank/DDBJ whole genome shotgun (WGS) entry which is preliminary data.</text>
</comment>
<feature type="transmembrane region" description="Helical" evidence="1">
    <location>
        <begin position="166"/>
        <end position="185"/>
    </location>
</feature>
<feature type="transmembrane region" description="Helical" evidence="1">
    <location>
        <begin position="75"/>
        <end position="96"/>
    </location>
</feature>
<dbReference type="AlphaFoldDB" id="A0A0H2LUX2"/>
<dbReference type="Proteomes" id="UP000035170">
    <property type="component" value="Unassembled WGS sequence"/>
</dbReference>
<keyword evidence="1" id="KW-0812">Transmembrane</keyword>
<dbReference type="PATRIC" id="fig|34073.19.peg.5441"/>
<protein>
    <recommendedName>
        <fullName evidence="4">MFS transporter permease</fullName>
    </recommendedName>
</protein>
<dbReference type="InterPro" id="IPR045708">
    <property type="entry name" value="DUF6064"/>
</dbReference>
<dbReference type="EMBL" id="JZWI01000033">
    <property type="protein sequence ID" value="KLN53486.1"/>
    <property type="molecule type" value="Genomic_DNA"/>
</dbReference>
<feature type="transmembrane region" description="Helical" evidence="1">
    <location>
        <begin position="20"/>
        <end position="39"/>
    </location>
</feature>
<feature type="transmembrane region" description="Helical" evidence="1">
    <location>
        <begin position="48"/>
        <end position="69"/>
    </location>
</feature>
<keyword evidence="1" id="KW-0472">Membrane</keyword>
<dbReference type="RefSeq" id="WP_021003993.1">
    <property type="nucleotide sequence ID" value="NZ_JZWI01000033.1"/>
</dbReference>
<reference evidence="2 3" key="1">
    <citation type="submission" date="2015-03" db="EMBL/GenBank/DDBJ databases">
        <title>Genome sequence of Variovorax paradoxus TBEA6.</title>
        <authorList>
            <person name="Poehlein A."/>
            <person name="Schuldes J."/>
            <person name="Wuebbeler J.H."/>
            <person name="Hiessl S."/>
            <person name="Steinbuechel A."/>
            <person name="Daniel R."/>
        </authorList>
    </citation>
    <scope>NUCLEOTIDE SEQUENCE [LARGE SCALE GENOMIC DNA]</scope>
    <source>
        <strain evidence="2 3">TBEA6</strain>
    </source>
</reference>
<organism evidence="2 3">
    <name type="scientific">Variovorax paradoxus</name>
    <dbReference type="NCBI Taxonomy" id="34073"/>
    <lineage>
        <taxon>Bacteria</taxon>
        <taxon>Pseudomonadati</taxon>
        <taxon>Pseudomonadota</taxon>
        <taxon>Betaproteobacteria</taxon>
        <taxon>Burkholderiales</taxon>
        <taxon>Comamonadaceae</taxon>
        <taxon>Variovorax</taxon>
    </lineage>
</organism>
<dbReference type="Pfam" id="PF19540">
    <property type="entry name" value="DUF6064"/>
    <property type="match status" value="1"/>
</dbReference>
<keyword evidence="3" id="KW-1185">Reference proteome</keyword>
<accession>A0A0H2LUX2</accession>
<name>A0A0H2LUX2_VARPD</name>
<evidence type="ECO:0008006" key="4">
    <source>
        <dbReference type="Google" id="ProtNLM"/>
    </source>
</evidence>
<feature type="transmembrane region" description="Helical" evidence="1">
    <location>
        <begin position="108"/>
        <end position="132"/>
    </location>
</feature>
<keyword evidence="1" id="KW-1133">Transmembrane helix</keyword>
<evidence type="ECO:0000313" key="2">
    <source>
        <dbReference type="EMBL" id="KLN53486.1"/>
    </source>
</evidence>
<evidence type="ECO:0000313" key="3">
    <source>
        <dbReference type="Proteomes" id="UP000035170"/>
    </source>
</evidence>
<feature type="transmembrane region" description="Helical" evidence="1">
    <location>
        <begin position="138"/>
        <end position="159"/>
    </location>
</feature>